<proteinExistence type="predicted"/>
<keyword evidence="1" id="KW-0175">Coiled coil</keyword>
<dbReference type="AlphaFoldDB" id="M7YX18"/>
<name>M7YX18_TRIUA</name>
<dbReference type="PANTHER" id="PTHR35731:SF1">
    <property type="entry name" value="8-AMINO-7-OXONONANOATE SYNTHASE"/>
    <property type="match status" value="1"/>
</dbReference>
<evidence type="ECO:0000313" key="4">
    <source>
        <dbReference type="EMBL" id="EMS51701.1"/>
    </source>
</evidence>
<evidence type="ECO:0000256" key="3">
    <source>
        <dbReference type="SAM" id="Phobius"/>
    </source>
</evidence>
<feature type="coiled-coil region" evidence="1">
    <location>
        <begin position="322"/>
        <end position="349"/>
    </location>
</feature>
<dbReference type="GO" id="GO:0009507">
    <property type="term" value="C:chloroplast"/>
    <property type="evidence" value="ECO:0007669"/>
    <property type="project" value="TreeGrafter"/>
</dbReference>
<dbReference type="PANTHER" id="PTHR35731">
    <property type="entry name" value="8-AMINO-7-OXONONANOATE SYNTHASE"/>
    <property type="match status" value="1"/>
</dbReference>
<evidence type="ECO:0000256" key="2">
    <source>
        <dbReference type="SAM" id="MobiDB-lite"/>
    </source>
</evidence>
<dbReference type="OMA" id="NERCRNK"/>
<dbReference type="eggNOG" id="ENOG502QV7I">
    <property type="taxonomic scope" value="Eukaryota"/>
</dbReference>
<feature type="compositionally biased region" description="Low complexity" evidence="2">
    <location>
        <begin position="80"/>
        <end position="94"/>
    </location>
</feature>
<feature type="transmembrane region" description="Helical" evidence="3">
    <location>
        <begin position="436"/>
        <end position="452"/>
    </location>
</feature>
<reference evidence="4" key="1">
    <citation type="journal article" date="2013" name="Nature">
        <title>Draft genome of the wheat A-genome progenitor Triticum urartu.</title>
        <authorList>
            <person name="Ling H.Q."/>
            <person name="Zhao S."/>
            <person name="Liu D."/>
            <person name="Wang J."/>
            <person name="Sun H."/>
            <person name="Zhang C."/>
            <person name="Fan H."/>
            <person name="Li D."/>
            <person name="Dong L."/>
            <person name="Tao Y."/>
            <person name="Gao C."/>
            <person name="Wu H."/>
            <person name="Li Y."/>
            <person name="Cui Y."/>
            <person name="Guo X."/>
            <person name="Zheng S."/>
            <person name="Wang B."/>
            <person name="Yu K."/>
            <person name="Liang Q."/>
            <person name="Yang W."/>
            <person name="Lou X."/>
            <person name="Chen J."/>
            <person name="Feng M."/>
            <person name="Jian J."/>
            <person name="Zhang X."/>
            <person name="Luo G."/>
            <person name="Jiang Y."/>
            <person name="Liu J."/>
            <person name="Wang Z."/>
            <person name="Sha Y."/>
            <person name="Zhang B."/>
            <person name="Wu H."/>
            <person name="Tang D."/>
            <person name="Shen Q."/>
            <person name="Xue P."/>
            <person name="Zou S."/>
            <person name="Wang X."/>
            <person name="Liu X."/>
            <person name="Wang F."/>
            <person name="Yang Y."/>
            <person name="An X."/>
            <person name="Dong Z."/>
            <person name="Zhang K."/>
            <person name="Zhang X."/>
            <person name="Luo M.C."/>
            <person name="Dvorak J."/>
            <person name="Tong Y."/>
            <person name="Wang J."/>
            <person name="Yang H."/>
            <person name="Li Z."/>
            <person name="Wang D."/>
            <person name="Zhang A."/>
            <person name="Wang J."/>
        </authorList>
    </citation>
    <scope>NUCLEOTIDE SEQUENCE</scope>
</reference>
<keyword evidence="3" id="KW-1133">Transmembrane helix</keyword>
<sequence length="469" mass="51559">MSLSLVVGLAEHRLARLIIALLAGSHHLRHPAASTANGTRATPPAPSCPRPTSLMVMVQCNGEGCAEEKGDGMEDGGTGSSSTASSIGTSSSSGCLPVSQPPVSKSFGVGEIRGEIGAERDQRQIGTDGHGREAGSHHRAGHFCAFDYAAHVVGAGGRVQLMSTQTRNFTLGIRSRKAPGNERCRNKLRHGYSAEPKQQHTKDPENQEEMLALHTVRTSLPSPRRSSPRRHALHLSKRRFSICACSSEDAGSDGPLPHGGDQRQQEVLAKIAMLQTQKVRITNFLDERSAYLTKFTKDADTEFDMIGQNAMKELDQIGDQIMERLDSKMQSYEETAEMQRQEIEMNERVLEDFEDWIEEEKNEGMFFKSLGKVKKPQNNEEIKVKAKIEAQKVREIAEESAGSKARMNIYLALMAILGLTIANAVFATPEVEWRKVAALGLIFIGLVAQVIYEQDISPPVADKDEKREE</sequence>
<evidence type="ECO:0000256" key="1">
    <source>
        <dbReference type="SAM" id="Coils"/>
    </source>
</evidence>
<feature type="transmembrane region" description="Helical" evidence="3">
    <location>
        <begin position="409"/>
        <end position="429"/>
    </location>
</feature>
<dbReference type="EMBL" id="KD216433">
    <property type="protein sequence ID" value="EMS51701.1"/>
    <property type="molecule type" value="Genomic_DNA"/>
</dbReference>
<dbReference type="STRING" id="4572.M7YX18"/>
<feature type="compositionally biased region" description="Basic and acidic residues" evidence="2">
    <location>
        <begin position="112"/>
        <end position="136"/>
    </location>
</feature>
<accession>M7YX18</accession>
<organism evidence="4">
    <name type="scientific">Triticum urartu</name>
    <name type="common">Red wild einkorn</name>
    <name type="synonym">Crithodium urartu</name>
    <dbReference type="NCBI Taxonomy" id="4572"/>
    <lineage>
        <taxon>Eukaryota</taxon>
        <taxon>Viridiplantae</taxon>
        <taxon>Streptophyta</taxon>
        <taxon>Embryophyta</taxon>
        <taxon>Tracheophyta</taxon>
        <taxon>Spermatophyta</taxon>
        <taxon>Magnoliopsida</taxon>
        <taxon>Liliopsida</taxon>
        <taxon>Poales</taxon>
        <taxon>Poaceae</taxon>
        <taxon>BOP clade</taxon>
        <taxon>Pooideae</taxon>
        <taxon>Triticodae</taxon>
        <taxon>Triticeae</taxon>
        <taxon>Triticinae</taxon>
        <taxon>Triticum</taxon>
    </lineage>
</organism>
<keyword evidence="3" id="KW-0472">Membrane</keyword>
<keyword evidence="3" id="KW-0812">Transmembrane</keyword>
<protein>
    <submittedName>
        <fullName evidence="4">Uncharacterized protein</fullName>
    </submittedName>
</protein>
<gene>
    <name evidence="4" type="ORF">TRIUR3_13642</name>
</gene>
<feature type="region of interest" description="Disordered" evidence="2">
    <location>
        <begin position="66"/>
        <end position="137"/>
    </location>
</feature>